<dbReference type="EC" id="2.7.13.3" evidence="2"/>
<dbReference type="GO" id="GO:0000155">
    <property type="term" value="F:phosphorelay sensor kinase activity"/>
    <property type="evidence" value="ECO:0007669"/>
    <property type="project" value="InterPro"/>
</dbReference>
<keyword evidence="6" id="KW-0808">Transferase</keyword>
<reference evidence="6" key="1">
    <citation type="submission" date="2023-01" db="EMBL/GenBank/DDBJ databases">
        <title>Whole genome sequence of Paucibacter sp. S2-9 isolated from pond sediment.</title>
        <authorList>
            <person name="Jung J.Y."/>
        </authorList>
    </citation>
    <scope>NUCLEOTIDE SEQUENCE</scope>
    <source>
        <strain evidence="6">S2-9</strain>
    </source>
</reference>
<feature type="domain" description="Histidine kinase" evidence="5">
    <location>
        <begin position="262"/>
        <end position="480"/>
    </location>
</feature>
<dbReference type="InterPro" id="IPR052023">
    <property type="entry name" value="Histidine_kinase_KdpD"/>
</dbReference>
<dbReference type="PANTHER" id="PTHR45569">
    <property type="entry name" value="SENSOR PROTEIN KDPD"/>
    <property type="match status" value="1"/>
</dbReference>
<dbReference type="InterPro" id="IPR003594">
    <property type="entry name" value="HATPase_dom"/>
</dbReference>
<evidence type="ECO:0000256" key="3">
    <source>
        <dbReference type="ARBA" id="ARBA00022553"/>
    </source>
</evidence>
<feature type="transmembrane region" description="Helical" evidence="4">
    <location>
        <begin position="62"/>
        <end position="84"/>
    </location>
</feature>
<feature type="transmembrane region" description="Helical" evidence="4">
    <location>
        <begin position="151"/>
        <end position="170"/>
    </location>
</feature>
<evidence type="ECO:0000256" key="1">
    <source>
        <dbReference type="ARBA" id="ARBA00000085"/>
    </source>
</evidence>
<dbReference type="AlphaFoldDB" id="A0AA95NQ65"/>
<protein>
    <recommendedName>
        <fullName evidence="2">histidine kinase</fullName>
        <ecNumber evidence="2">2.7.13.3</ecNumber>
    </recommendedName>
</protein>
<dbReference type="PROSITE" id="PS50109">
    <property type="entry name" value="HIS_KIN"/>
    <property type="match status" value="1"/>
</dbReference>
<gene>
    <name evidence="6" type="ORF">PFX98_11170</name>
</gene>
<proteinExistence type="predicted"/>
<evidence type="ECO:0000256" key="2">
    <source>
        <dbReference type="ARBA" id="ARBA00012438"/>
    </source>
</evidence>
<dbReference type="EMBL" id="CP116346">
    <property type="protein sequence ID" value="WIT14156.1"/>
    <property type="molecule type" value="Genomic_DNA"/>
</dbReference>
<keyword evidence="3" id="KW-0597">Phosphoprotein</keyword>
<dbReference type="Proteomes" id="UP001177769">
    <property type="component" value="Chromosome"/>
</dbReference>
<dbReference type="Pfam" id="PF02518">
    <property type="entry name" value="HATPase_c"/>
    <property type="match status" value="1"/>
</dbReference>
<name>A0AA95NQ65_9BURK</name>
<dbReference type="CDD" id="cd00075">
    <property type="entry name" value="HATPase"/>
    <property type="match status" value="1"/>
</dbReference>
<organism evidence="6 7">
    <name type="scientific">Paucibacter sediminis</name>
    <dbReference type="NCBI Taxonomy" id="3019553"/>
    <lineage>
        <taxon>Bacteria</taxon>
        <taxon>Pseudomonadati</taxon>
        <taxon>Pseudomonadota</taxon>
        <taxon>Betaproteobacteria</taxon>
        <taxon>Burkholderiales</taxon>
        <taxon>Sphaerotilaceae</taxon>
        <taxon>Roseateles</taxon>
    </lineage>
</organism>
<feature type="transmembrane region" description="Helical" evidence="4">
    <location>
        <begin position="36"/>
        <end position="56"/>
    </location>
</feature>
<evidence type="ECO:0000259" key="5">
    <source>
        <dbReference type="PROSITE" id="PS50109"/>
    </source>
</evidence>
<feature type="transmembrane region" description="Helical" evidence="4">
    <location>
        <begin position="119"/>
        <end position="139"/>
    </location>
</feature>
<evidence type="ECO:0000256" key="4">
    <source>
        <dbReference type="SAM" id="Phobius"/>
    </source>
</evidence>
<dbReference type="SUPFAM" id="SSF55874">
    <property type="entry name" value="ATPase domain of HSP90 chaperone/DNA topoisomerase II/histidine kinase"/>
    <property type="match status" value="1"/>
</dbReference>
<dbReference type="RefSeq" id="WP_285235284.1">
    <property type="nucleotide sequence ID" value="NZ_CP116346.1"/>
</dbReference>
<dbReference type="InterPro" id="IPR005467">
    <property type="entry name" value="His_kinase_dom"/>
</dbReference>
<dbReference type="SUPFAM" id="SSF47384">
    <property type="entry name" value="Homodimeric domain of signal transducing histidine kinase"/>
    <property type="match status" value="1"/>
</dbReference>
<dbReference type="InterPro" id="IPR004358">
    <property type="entry name" value="Sig_transdc_His_kin-like_C"/>
</dbReference>
<dbReference type="SMART" id="SM00387">
    <property type="entry name" value="HATPase_c"/>
    <property type="match status" value="1"/>
</dbReference>
<dbReference type="Gene3D" id="3.30.565.10">
    <property type="entry name" value="Histidine kinase-like ATPase, C-terminal domain"/>
    <property type="match status" value="1"/>
</dbReference>
<keyword evidence="4" id="KW-0812">Transmembrane</keyword>
<sequence length="480" mass="52629">MNFHPQTALQVIGFLYVALPFVAWSIVRTSDYRQSAWLWSLGSTLYGVSFVLLGLRGQLPDWLTLTVANLVVFTAWVLLGSALIRALGERPPLARMLGLWLLACASYVTMRIVDASDGTRVIVVSSFYVFASSWVAWTAARLYRHTRYRSAGLVSGAYLFFALALVVRGLSVALQKQEYRAFAPGAEVAVVYIASLVAALYGNLGYIGITLESSQAMEVARTVALTRELEQRRQSELRATELAQLLHEREQLLMQREALLASLAHEVRQPLNNASAALQSARAAILQQSNDWRRAGATLQRAADVMSHVTAAVDNTLADAVLLDDALPLEKDDVDIDTLIDLTLGDFAPSERERIQVVRETLTRTATMHMGLMRLALRNLLANALGCSPANAQITIHIIESEEPLALLLDVADEGPGVPVELIDRLFTRGARAGNARTGLSHGLGLYIVRRIMERHRGQVILIRNSPAGATFRVVIPQGA</sequence>
<keyword evidence="4" id="KW-0472">Membrane</keyword>
<keyword evidence="4" id="KW-1133">Transmembrane helix</keyword>
<dbReference type="GO" id="GO:0005886">
    <property type="term" value="C:plasma membrane"/>
    <property type="evidence" value="ECO:0007669"/>
    <property type="project" value="TreeGrafter"/>
</dbReference>
<accession>A0AA95NQ65</accession>
<dbReference type="InterPro" id="IPR036890">
    <property type="entry name" value="HATPase_C_sf"/>
</dbReference>
<keyword evidence="6" id="KW-0418">Kinase</keyword>
<dbReference type="KEGG" id="pais:PFX98_11170"/>
<keyword evidence="7" id="KW-1185">Reference proteome</keyword>
<feature type="transmembrane region" description="Helical" evidence="4">
    <location>
        <begin position="96"/>
        <end position="113"/>
    </location>
</feature>
<feature type="transmembrane region" description="Helical" evidence="4">
    <location>
        <begin position="6"/>
        <end position="24"/>
    </location>
</feature>
<dbReference type="InterPro" id="IPR036097">
    <property type="entry name" value="HisK_dim/P_sf"/>
</dbReference>
<comment type="catalytic activity">
    <reaction evidence="1">
        <text>ATP + protein L-histidine = ADP + protein N-phospho-L-histidine.</text>
        <dbReference type="EC" id="2.7.13.3"/>
    </reaction>
</comment>
<dbReference type="PANTHER" id="PTHR45569:SF1">
    <property type="entry name" value="SENSOR PROTEIN KDPD"/>
    <property type="match status" value="1"/>
</dbReference>
<dbReference type="InterPro" id="IPR003661">
    <property type="entry name" value="HisK_dim/P_dom"/>
</dbReference>
<evidence type="ECO:0000313" key="7">
    <source>
        <dbReference type="Proteomes" id="UP001177769"/>
    </source>
</evidence>
<dbReference type="PRINTS" id="PR00344">
    <property type="entry name" value="BCTRLSENSOR"/>
</dbReference>
<dbReference type="CDD" id="cd00082">
    <property type="entry name" value="HisKA"/>
    <property type="match status" value="1"/>
</dbReference>
<evidence type="ECO:0000313" key="6">
    <source>
        <dbReference type="EMBL" id="WIT14156.1"/>
    </source>
</evidence>
<feature type="transmembrane region" description="Helical" evidence="4">
    <location>
        <begin position="190"/>
        <end position="211"/>
    </location>
</feature>